<feature type="region of interest" description="Disordered" evidence="6">
    <location>
        <begin position="642"/>
        <end position="686"/>
    </location>
</feature>
<dbReference type="InParanoid" id="A0A7R8UVN2"/>
<feature type="compositionally biased region" description="Polar residues" evidence="6">
    <location>
        <begin position="768"/>
        <end position="778"/>
    </location>
</feature>
<dbReference type="GO" id="GO:0031124">
    <property type="term" value="P:mRNA 3'-end processing"/>
    <property type="evidence" value="ECO:0007669"/>
    <property type="project" value="TreeGrafter"/>
</dbReference>
<evidence type="ECO:0000259" key="7">
    <source>
        <dbReference type="PROSITE" id="PS51391"/>
    </source>
</evidence>
<evidence type="ECO:0000256" key="5">
    <source>
        <dbReference type="ARBA" id="ARBA00067342"/>
    </source>
</evidence>
<comment type="subunit">
    <text evidence="4">Associates with the RNA polymerase II complex.</text>
</comment>
<dbReference type="PANTHER" id="PTHR12460:SF40">
    <property type="entry name" value="REGULATION OF NUCLEAR PRE-MRNA DOMAIN-CONTAINING PROTEIN 2"/>
    <property type="match status" value="1"/>
</dbReference>
<evidence type="ECO:0000256" key="6">
    <source>
        <dbReference type="SAM" id="MobiDB-lite"/>
    </source>
</evidence>
<feature type="compositionally biased region" description="Low complexity" evidence="6">
    <location>
        <begin position="421"/>
        <end position="436"/>
    </location>
</feature>
<dbReference type="GO" id="GO:0000993">
    <property type="term" value="F:RNA polymerase II complex binding"/>
    <property type="evidence" value="ECO:0007669"/>
    <property type="project" value="TreeGrafter"/>
</dbReference>
<feature type="domain" description="CID" evidence="7">
    <location>
        <begin position="3"/>
        <end position="132"/>
    </location>
</feature>
<keyword evidence="9" id="KW-1185">Reference proteome</keyword>
<dbReference type="SUPFAM" id="SSF48464">
    <property type="entry name" value="ENTH/VHS domain"/>
    <property type="match status" value="1"/>
</dbReference>
<dbReference type="EMBL" id="LR899012">
    <property type="protein sequence ID" value="CAD7087967.1"/>
    <property type="molecule type" value="Genomic_DNA"/>
</dbReference>
<feature type="compositionally biased region" description="Polar residues" evidence="6">
    <location>
        <begin position="661"/>
        <end position="670"/>
    </location>
</feature>
<evidence type="ECO:0000313" key="8">
    <source>
        <dbReference type="EMBL" id="CAD7087967.1"/>
    </source>
</evidence>
<name>A0A7R8UVN2_HERIL</name>
<dbReference type="AlphaFoldDB" id="A0A7R8UVN2"/>
<dbReference type="InterPro" id="IPR006569">
    <property type="entry name" value="CID_dom"/>
</dbReference>
<evidence type="ECO:0000256" key="2">
    <source>
        <dbReference type="ARBA" id="ARBA00022553"/>
    </source>
</evidence>
<keyword evidence="1" id="KW-0488">Methylation</keyword>
<feature type="region of interest" description="Disordered" evidence="6">
    <location>
        <begin position="768"/>
        <end position="799"/>
    </location>
</feature>
<dbReference type="FunCoup" id="A0A7R8UVN2">
    <property type="interactions" value="251"/>
</dbReference>
<dbReference type="OMA" id="EYNEHLH"/>
<feature type="compositionally biased region" description="Low complexity" evidence="6">
    <location>
        <begin position="394"/>
        <end position="407"/>
    </location>
</feature>
<dbReference type="Pfam" id="PF04818">
    <property type="entry name" value="CID"/>
    <property type="match status" value="1"/>
</dbReference>
<sequence>MGSNDFDVELFEQRLANLKDTQEGIQQMSSWCLQQRAHHKKIVSSWLNVLKQVRVEHRLTLFHLANDVIQYSKRKNYEFVESWGTTLQKATTMVRDEKVRNKIFRILKIWEQRQIYSEEYLSDLNGLLSMNPVKKTQQSSIESGDDFQASILIANIKDCVRLEQHTDRSFKHLPKEAPNCDAESIKNTLKDRSRAEEVEKQLDEYVAALESYVKSLSSEIKCRSALVTNMDHGQTFYANQRGEVKVVVNAYKNFGNRIKVMKKKLEEIAPTLPSPIPSPDINAPSPEPDADIILPDEQNSICASMFKNSSNGYNSYMDTTLPFDINDFKRDSPRHSYDGSSSSTQPIQVINSRLEEKNISNFNMDDYFKPVNSGNAYPTTTPLPVPPVPRYERSQSGISSYSDSYSDGAYNPLDTPYTNDSNYLSSASSSYDGNMPLMPPPPMPPGLTGQNDDFSSWDLEMSWNSANSSNPFNHVIETPTSPPSFEREGVNTNVIEYVDRSREPVLSSVEDVDHRQLHLPPTANVPLSMTKEKGRSVDIDHRNLISLTGSPGPKLPNDIKKNETAIWSSEDKDLRPNLLHPFPVSTNKNIPLSTIDTDYRQQFPNIKDIPLDDSAVATPSMPVPPLEPPNFPILNEFLESPNQIDMSMPPPGIVKSDTPKSKSLSPQKNTGKPAASKGNGNDNVESIDMEMSDEDQEDPNRDLFEETEIFGGDLGVDSPPINDTATPAFSTPTQAPFRPPLLKTPDFPPSPNMPWENTKQLVHPNLGNNGTPELNASPINPWKSPRMTPPGIGGHIPTQPPPFRMPGNQSFLRGGFVSPPMRGFPPQMKQNFRSPLMRPPRNNSPYFNNRGRGAGILPPSSNPFRNPQNAFRGKFRGGGNW</sequence>
<dbReference type="Gene3D" id="6.10.250.2560">
    <property type="match status" value="1"/>
</dbReference>
<feature type="region of interest" description="Disordered" evidence="6">
    <location>
        <begin position="819"/>
        <end position="881"/>
    </location>
</feature>
<dbReference type="Gene3D" id="1.25.40.90">
    <property type="match status" value="1"/>
</dbReference>
<dbReference type="Proteomes" id="UP000594454">
    <property type="component" value="Chromosome 4"/>
</dbReference>
<evidence type="ECO:0000313" key="9">
    <source>
        <dbReference type="Proteomes" id="UP000594454"/>
    </source>
</evidence>
<dbReference type="PROSITE" id="PS51391">
    <property type="entry name" value="CID"/>
    <property type="match status" value="1"/>
</dbReference>
<dbReference type="SMART" id="SM00582">
    <property type="entry name" value="RPR"/>
    <property type="match status" value="1"/>
</dbReference>
<feature type="region of interest" description="Disordered" evidence="6">
    <location>
        <begin position="378"/>
        <end position="407"/>
    </location>
</feature>
<evidence type="ECO:0000256" key="1">
    <source>
        <dbReference type="ARBA" id="ARBA00022481"/>
    </source>
</evidence>
<dbReference type="PANTHER" id="PTHR12460">
    <property type="entry name" value="CYCLIN-DEPENDENT KINASE INHIBITOR-RELATED PROTEIN"/>
    <property type="match status" value="1"/>
</dbReference>
<dbReference type="InterPro" id="IPR008942">
    <property type="entry name" value="ENTH_VHS"/>
</dbReference>
<gene>
    <name evidence="8" type="ORF">HERILL_LOCUS10638</name>
</gene>
<proteinExistence type="predicted"/>
<dbReference type="OrthoDB" id="10069473at2759"/>
<accession>A0A7R8UVN2</accession>
<evidence type="ECO:0000256" key="4">
    <source>
        <dbReference type="ARBA" id="ARBA00062892"/>
    </source>
</evidence>
<organism evidence="8 9">
    <name type="scientific">Hermetia illucens</name>
    <name type="common">Black soldier fly</name>
    <dbReference type="NCBI Taxonomy" id="343691"/>
    <lineage>
        <taxon>Eukaryota</taxon>
        <taxon>Metazoa</taxon>
        <taxon>Ecdysozoa</taxon>
        <taxon>Arthropoda</taxon>
        <taxon>Hexapoda</taxon>
        <taxon>Insecta</taxon>
        <taxon>Pterygota</taxon>
        <taxon>Neoptera</taxon>
        <taxon>Endopterygota</taxon>
        <taxon>Diptera</taxon>
        <taxon>Brachycera</taxon>
        <taxon>Stratiomyomorpha</taxon>
        <taxon>Stratiomyidae</taxon>
        <taxon>Hermetiinae</taxon>
        <taxon>Hermetia</taxon>
    </lineage>
</organism>
<protein>
    <recommendedName>
        <fullName evidence="5">Regulation of nuclear pre-mRNA domain-containing protein 2</fullName>
    </recommendedName>
</protein>
<feature type="region of interest" description="Disordered" evidence="6">
    <location>
        <begin position="421"/>
        <end position="442"/>
    </location>
</feature>
<reference evidence="8 9" key="1">
    <citation type="submission" date="2020-11" db="EMBL/GenBank/DDBJ databases">
        <authorList>
            <person name="Wallbank WR R."/>
            <person name="Pardo Diaz C."/>
            <person name="Kozak K."/>
            <person name="Martin S."/>
            <person name="Jiggins C."/>
            <person name="Moest M."/>
            <person name="Warren A I."/>
            <person name="Generalovic N T."/>
            <person name="Byers J.R.P. K."/>
            <person name="Montejo-Kovacevich G."/>
            <person name="Yen C E."/>
        </authorList>
    </citation>
    <scope>NUCLEOTIDE SEQUENCE [LARGE SCALE GENOMIC DNA]</scope>
</reference>
<evidence type="ECO:0000256" key="3">
    <source>
        <dbReference type="ARBA" id="ARBA00022990"/>
    </source>
</evidence>
<keyword evidence="2" id="KW-0597">Phosphoprotein</keyword>
<dbReference type="CDD" id="cd16981">
    <property type="entry name" value="CID_RPRD_like"/>
    <property type="match status" value="1"/>
</dbReference>
<keyword evidence="3" id="KW-0007">Acetylation</keyword>
<dbReference type="FunFam" id="1.25.40.90:FF:000020">
    <property type="entry name" value="regulation of nuclear pre-mRNA domain-containing protein 2 isoform X1"/>
    <property type="match status" value="1"/>
</dbReference>